<feature type="transmembrane region" description="Helical" evidence="8">
    <location>
        <begin position="225"/>
        <end position="243"/>
    </location>
</feature>
<protein>
    <submittedName>
        <fullName evidence="11">Type 4 prepilin peptidase</fullName>
    </submittedName>
</protein>
<keyword evidence="6 8" id="KW-1133">Transmembrane helix</keyword>
<dbReference type="eggNOG" id="COG1989">
    <property type="taxonomic scope" value="Bacteria"/>
</dbReference>
<dbReference type="PANTHER" id="PTHR30487">
    <property type="entry name" value="TYPE 4 PREPILIN-LIKE PROTEINS LEADER PEPTIDE-PROCESSING ENZYME"/>
    <property type="match status" value="1"/>
</dbReference>
<dbReference type="Pfam" id="PF01478">
    <property type="entry name" value="Peptidase_A24"/>
    <property type="match status" value="1"/>
</dbReference>
<dbReference type="FunFam" id="1.20.120.1220:FF:000004">
    <property type="entry name" value="Type 4 prepilin-like proteins leader peptide-processing enzyme"/>
    <property type="match status" value="1"/>
</dbReference>
<evidence type="ECO:0000256" key="5">
    <source>
        <dbReference type="ARBA" id="ARBA00022692"/>
    </source>
</evidence>
<evidence type="ECO:0000256" key="8">
    <source>
        <dbReference type="SAM" id="Phobius"/>
    </source>
</evidence>
<keyword evidence="5 8" id="KW-0812">Transmembrane</keyword>
<feature type="transmembrane region" description="Helical" evidence="8">
    <location>
        <begin position="92"/>
        <end position="113"/>
    </location>
</feature>
<dbReference type="GO" id="GO:0005886">
    <property type="term" value="C:plasma membrane"/>
    <property type="evidence" value="ECO:0000318"/>
    <property type="project" value="GO_Central"/>
</dbReference>
<dbReference type="InterPro" id="IPR010627">
    <property type="entry name" value="Prepilin_pept_A24_N"/>
</dbReference>
<comment type="similarity">
    <text evidence="2">Belongs to the peptidase A24 family.</text>
</comment>
<keyword evidence="4" id="KW-0997">Cell inner membrane</keyword>
<evidence type="ECO:0000259" key="10">
    <source>
        <dbReference type="Pfam" id="PF06750"/>
    </source>
</evidence>
<dbReference type="EnsemblBacteria" id="AAC07495">
    <property type="protein sequence ID" value="AAC07495"/>
    <property type="gene ID" value="aq_1601"/>
</dbReference>
<dbReference type="STRING" id="224324.aq_1601"/>
<accession>O67535</accession>
<dbReference type="PIR" id="E70438">
    <property type="entry name" value="E70438"/>
</dbReference>
<gene>
    <name evidence="11" type="primary">pilD</name>
    <name evidence="11" type="ordered locus">aq_1601</name>
</gene>
<dbReference type="EMBL" id="AE000657">
    <property type="protein sequence ID" value="AAC07495.1"/>
    <property type="molecule type" value="Genomic_DNA"/>
</dbReference>
<evidence type="ECO:0000256" key="7">
    <source>
        <dbReference type="ARBA" id="ARBA00023136"/>
    </source>
</evidence>
<feature type="domain" description="Prepilin peptidase A24 N-terminal" evidence="10">
    <location>
        <begin position="12"/>
        <end position="94"/>
    </location>
</feature>
<reference evidence="11 12" key="1">
    <citation type="journal article" date="1998" name="Nature">
        <title>The complete genome of the hyperthermophilic bacterium Aquifex aeolicus.</title>
        <authorList>
            <person name="Deckert G."/>
            <person name="Warren P.V."/>
            <person name="Gaasterland T."/>
            <person name="Young W.G."/>
            <person name="Lenox A.L."/>
            <person name="Graham D.E."/>
            <person name="Overbeek R."/>
            <person name="Snead M.A."/>
            <person name="Keller M."/>
            <person name="Aujay M."/>
            <person name="Huber R."/>
            <person name="Feldman R.A."/>
            <person name="Short J.M."/>
            <person name="Olson G.J."/>
            <person name="Swanson R.V."/>
        </authorList>
    </citation>
    <scope>NUCLEOTIDE SEQUENCE [LARGE SCALE GENOMIC DNA]</scope>
    <source>
        <strain evidence="11 12">VF5</strain>
    </source>
</reference>
<keyword evidence="3" id="KW-1003">Cell membrane</keyword>
<evidence type="ECO:0000256" key="1">
    <source>
        <dbReference type="ARBA" id="ARBA00004429"/>
    </source>
</evidence>
<keyword evidence="12" id="KW-1185">Reference proteome</keyword>
<dbReference type="InterPro" id="IPR050882">
    <property type="entry name" value="Prepilin_peptidase/N-MTase"/>
</dbReference>
<evidence type="ECO:0000256" key="2">
    <source>
        <dbReference type="ARBA" id="ARBA00005801"/>
    </source>
</evidence>
<feature type="transmembrane region" description="Helical" evidence="8">
    <location>
        <begin position="184"/>
        <end position="213"/>
    </location>
</feature>
<dbReference type="FunCoup" id="O67535">
    <property type="interactions" value="201"/>
</dbReference>
<dbReference type="HOGENOM" id="CLU_057101_0_1_0"/>
<dbReference type="PANTHER" id="PTHR30487:SF0">
    <property type="entry name" value="PREPILIN LEADER PEPTIDASE_N-METHYLTRANSFERASE-RELATED"/>
    <property type="match status" value="1"/>
</dbReference>
<dbReference type="PATRIC" id="fig|224324.8.peg.1236"/>
<evidence type="ECO:0000256" key="4">
    <source>
        <dbReference type="ARBA" id="ARBA00022519"/>
    </source>
</evidence>
<sequence>MKEFWPYLAVFLFGLILGSFYNVLIYRLPRNISIVFPSSHCPECKTPIKWYDNIPLISYVILKGRCRHCGEKIPPRYPLVELASGFLAVLSYYKWGLSVDGVVYYFFFSALLVMSIIDWYYFILPPGINIGGLVLGILVSPFRQDITPKESIIGAVVGVLIPFVIYLYYVKFRKIEGLGFGDVILLGFIGSVSGVYGVFSALFIGSFLGLLYALPMIIRHKSMNFALPFGPFLSLGAFIGIVFKEQILTYIISV</sequence>
<comment type="subcellular location">
    <subcellularLocation>
        <location evidence="1">Cell inner membrane</location>
        <topology evidence="1">Multi-pass membrane protein</topology>
    </subcellularLocation>
</comment>
<evidence type="ECO:0000259" key="9">
    <source>
        <dbReference type="Pfam" id="PF01478"/>
    </source>
</evidence>
<dbReference type="Pfam" id="PF06750">
    <property type="entry name" value="A24_N_bact"/>
    <property type="match status" value="1"/>
</dbReference>
<evidence type="ECO:0000256" key="3">
    <source>
        <dbReference type="ARBA" id="ARBA00022475"/>
    </source>
</evidence>
<dbReference type="InterPro" id="IPR000045">
    <property type="entry name" value="Prepilin_IV_endopep_pep"/>
</dbReference>
<evidence type="ECO:0000256" key="6">
    <source>
        <dbReference type="ARBA" id="ARBA00022989"/>
    </source>
</evidence>
<feature type="transmembrane region" description="Helical" evidence="8">
    <location>
        <begin position="151"/>
        <end position="169"/>
    </location>
</feature>
<dbReference type="Gene3D" id="1.20.120.1220">
    <property type="match status" value="1"/>
</dbReference>
<dbReference type="GO" id="GO:0004190">
    <property type="term" value="F:aspartic-type endopeptidase activity"/>
    <property type="evidence" value="ECO:0000318"/>
    <property type="project" value="GO_Central"/>
</dbReference>
<feature type="transmembrane region" description="Helical" evidence="8">
    <location>
        <begin position="6"/>
        <end position="26"/>
    </location>
</feature>
<organism evidence="11 12">
    <name type="scientific">Aquifex aeolicus (strain VF5)</name>
    <dbReference type="NCBI Taxonomy" id="224324"/>
    <lineage>
        <taxon>Bacteria</taxon>
        <taxon>Pseudomonadati</taxon>
        <taxon>Aquificota</taxon>
        <taxon>Aquificia</taxon>
        <taxon>Aquificales</taxon>
        <taxon>Aquificaceae</taxon>
        <taxon>Aquifex</taxon>
    </lineage>
</organism>
<dbReference type="KEGG" id="aae:aq_1601"/>
<proteinExistence type="inferred from homology"/>
<dbReference type="OrthoDB" id="9789291at2"/>
<dbReference type="GO" id="GO:0006465">
    <property type="term" value="P:signal peptide processing"/>
    <property type="evidence" value="ECO:0000318"/>
    <property type="project" value="GO_Central"/>
</dbReference>
<evidence type="ECO:0000313" key="12">
    <source>
        <dbReference type="Proteomes" id="UP000000798"/>
    </source>
</evidence>
<dbReference type="InParanoid" id="O67535"/>
<dbReference type="AlphaFoldDB" id="O67535"/>
<dbReference type="RefSeq" id="WP_010881038.1">
    <property type="nucleotide sequence ID" value="NC_000918.1"/>
</dbReference>
<name>O67535_AQUAE</name>
<evidence type="ECO:0000313" key="11">
    <source>
        <dbReference type="EMBL" id="AAC07495.1"/>
    </source>
</evidence>
<dbReference type="Proteomes" id="UP000000798">
    <property type="component" value="Chromosome"/>
</dbReference>
<keyword evidence="7 8" id="KW-0472">Membrane</keyword>
<feature type="domain" description="Prepilin type IV endopeptidase peptidase" evidence="9">
    <location>
        <begin position="106"/>
        <end position="214"/>
    </location>
</feature>
<dbReference type="MEROPS" id="A24.019"/>